<dbReference type="OrthoDB" id="9813158at2"/>
<dbReference type="RefSeq" id="WP_091639483.1">
    <property type="nucleotide sequence ID" value="NZ_FOEG01000001.1"/>
</dbReference>
<organism evidence="3 4">
    <name type="scientific">Aquisalimonas asiatica</name>
    <dbReference type="NCBI Taxonomy" id="406100"/>
    <lineage>
        <taxon>Bacteria</taxon>
        <taxon>Pseudomonadati</taxon>
        <taxon>Pseudomonadota</taxon>
        <taxon>Gammaproteobacteria</taxon>
        <taxon>Chromatiales</taxon>
        <taxon>Ectothiorhodospiraceae</taxon>
        <taxon>Aquisalimonas</taxon>
    </lineage>
</organism>
<dbReference type="SUPFAM" id="SSF54637">
    <property type="entry name" value="Thioesterase/thiol ester dehydrase-isomerase"/>
    <property type="match status" value="1"/>
</dbReference>
<dbReference type="CDD" id="cd03443">
    <property type="entry name" value="PaaI_thioesterase"/>
    <property type="match status" value="1"/>
</dbReference>
<feature type="domain" description="Thioesterase" evidence="2">
    <location>
        <begin position="49"/>
        <end position="123"/>
    </location>
</feature>
<protein>
    <submittedName>
        <fullName evidence="3">Uncharacterized domain 1-containing protein</fullName>
    </submittedName>
</protein>
<dbReference type="InterPro" id="IPR029069">
    <property type="entry name" value="HotDog_dom_sf"/>
</dbReference>
<dbReference type="Proteomes" id="UP000199657">
    <property type="component" value="Unassembled WGS sequence"/>
</dbReference>
<accession>A0A1H8Q865</accession>
<dbReference type="InterPro" id="IPR003736">
    <property type="entry name" value="PAAI_dom"/>
</dbReference>
<keyword evidence="1" id="KW-0378">Hydrolase</keyword>
<sequence length="142" mass="14768">MATSALTERLLAAVTDPLHPGLRIQAVEQGEVTAYLPLHEGFIGNPWSGYVHGGVLTTLLDKTTRAAALALVDAGESVAPLDLRVDHLGATAAPDGLLARARCTRLTSTIAFLTCEVVDARSGQVVANGVSSLLRTPQEEGA</sequence>
<dbReference type="GO" id="GO:0016289">
    <property type="term" value="F:acyl-CoA hydrolase activity"/>
    <property type="evidence" value="ECO:0007669"/>
    <property type="project" value="UniProtKB-ARBA"/>
</dbReference>
<dbReference type="AlphaFoldDB" id="A0A1H8Q865"/>
<evidence type="ECO:0000313" key="3">
    <source>
        <dbReference type="EMBL" id="SEO50228.1"/>
    </source>
</evidence>
<evidence type="ECO:0000256" key="1">
    <source>
        <dbReference type="ARBA" id="ARBA00022801"/>
    </source>
</evidence>
<dbReference type="InterPro" id="IPR006683">
    <property type="entry name" value="Thioestr_dom"/>
</dbReference>
<dbReference type="STRING" id="406100.SAMN04488052_101405"/>
<name>A0A1H8Q865_9GAMM</name>
<evidence type="ECO:0000259" key="2">
    <source>
        <dbReference type="Pfam" id="PF03061"/>
    </source>
</evidence>
<evidence type="ECO:0000313" key="4">
    <source>
        <dbReference type="Proteomes" id="UP000199657"/>
    </source>
</evidence>
<dbReference type="Pfam" id="PF03061">
    <property type="entry name" value="4HBT"/>
    <property type="match status" value="1"/>
</dbReference>
<reference evidence="3 4" key="1">
    <citation type="submission" date="2016-10" db="EMBL/GenBank/DDBJ databases">
        <authorList>
            <person name="de Groot N.N."/>
        </authorList>
    </citation>
    <scope>NUCLEOTIDE SEQUENCE [LARGE SCALE GENOMIC DNA]</scope>
    <source>
        <strain evidence="3 4">CGMCC 1.6291</strain>
    </source>
</reference>
<dbReference type="Gene3D" id="3.10.129.10">
    <property type="entry name" value="Hotdog Thioesterase"/>
    <property type="match status" value="1"/>
</dbReference>
<proteinExistence type="predicted"/>
<dbReference type="EMBL" id="FOEG01000001">
    <property type="protein sequence ID" value="SEO50228.1"/>
    <property type="molecule type" value="Genomic_DNA"/>
</dbReference>
<gene>
    <name evidence="3" type="ORF">SAMN04488052_101405</name>
</gene>
<keyword evidence="4" id="KW-1185">Reference proteome</keyword>
<dbReference type="NCBIfam" id="TIGR00369">
    <property type="entry name" value="unchar_dom_1"/>
    <property type="match status" value="1"/>
</dbReference>